<dbReference type="AlphaFoldDB" id="A0A7J8MPU3"/>
<feature type="non-terminal residue" evidence="1">
    <location>
        <position position="1"/>
    </location>
</feature>
<organism evidence="1 2">
    <name type="scientific">Gossypium lobatum</name>
    <dbReference type="NCBI Taxonomy" id="34289"/>
    <lineage>
        <taxon>Eukaryota</taxon>
        <taxon>Viridiplantae</taxon>
        <taxon>Streptophyta</taxon>
        <taxon>Embryophyta</taxon>
        <taxon>Tracheophyta</taxon>
        <taxon>Spermatophyta</taxon>
        <taxon>Magnoliopsida</taxon>
        <taxon>eudicotyledons</taxon>
        <taxon>Gunneridae</taxon>
        <taxon>Pentapetalae</taxon>
        <taxon>rosids</taxon>
        <taxon>malvids</taxon>
        <taxon>Malvales</taxon>
        <taxon>Malvaceae</taxon>
        <taxon>Malvoideae</taxon>
        <taxon>Gossypium</taxon>
    </lineage>
</organism>
<name>A0A7J8MPU3_9ROSI</name>
<reference evidence="1 2" key="1">
    <citation type="journal article" date="2019" name="Genome Biol. Evol.">
        <title>Insights into the evolution of the New World diploid cottons (Gossypium, subgenus Houzingenia) based on genome sequencing.</title>
        <authorList>
            <person name="Grover C.E."/>
            <person name="Arick M.A. 2nd"/>
            <person name="Thrash A."/>
            <person name="Conover J.L."/>
            <person name="Sanders W.S."/>
            <person name="Peterson D.G."/>
            <person name="Frelichowski J.E."/>
            <person name="Scheffler J.A."/>
            <person name="Scheffler B.E."/>
            <person name="Wendel J.F."/>
        </authorList>
    </citation>
    <scope>NUCLEOTIDE SEQUENCE [LARGE SCALE GENOMIC DNA]</scope>
    <source>
        <strain evidence="1">157</strain>
        <tissue evidence="1">Leaf</tissue>
    </source>
</reference>
<keyword evidence="2" id="KW-1185">Reference proteome</keyword>
<dbReference type="Proteomes" id="UP000593572">
    <property type="component" value="Unassembled WGS sequence"/>
</dbReference>
<evidence type="ECO:0000313" key="2">
    <source>
        <dbReference type="Proteomes" id="UP000593572"/>
    </source>
</evidence>
<sequence length="109" mass="12604">MTLEDCFWVKDALMEAKELVKFDKKKYESTRCMRKSGKINVGLADHYMKMGKSMWLRPIVRYDYMNVHGVMVKVNMLGGMMPGIRQGSGDSDYYAYSGLFGKVTYCKIM</sequence>
<accession>A0A7J8MPU3</accession>
<protein>
    <submittedName>
        <fullName evidence="1">Uncharacterized protein</fullName>
    </submittedName>
</protein>
<evidence type="ECO:0000313" key="1">
    <source>
        <dbReference type="EMBL" id="MBA0566715.1"/>
    </source>
</evidence>
<dbReference type="EMBL" id="JABEZX010000009">
    <property type="protein sequence ID" value="MBA0566715.1"/>
    <property type="molecule type" value="Genomic_DNA"/>
</dbReference>
<comment type="caution">
    <text evidence="1">The sequence shown here is derived from an EMBL/GenBank/DDBJ whole genome shotgun (WGS) entry which is preliminary data.</text>
</comment>
<gene>
    <name evidence="1" type="ORF">Golob_011508</name>
</gene>
<proteinExistence type="predicted"/>